<evidence type="ECO:0000256" key="1">
    <source>
        <dbReference type="SAM" id="Phobius"/>
    </source>
</evidence>
<comment type="caution">
    <text evidence="2">The sequence shown here is derived from an EMBL/GenBank/DDBJ whole genome shotgun (WGS) entry which is preliminary data.</text>
</comment>
<feature type="transmembrane region" description="Helical" evidence="1">
    <location>
        <begin position="243"/>
        <end position="262"/>
    </location>
</feature>
<sequence length="266" mass="30979">MVKSPLSGKKLDAVVLIGLTGLSFLYAYLTANLYIGKPFFVFLFYTVTVVPYLSIRQKKDWKKIILATILFGVVFAFFLDFVAEFTRTWTVVSLVFEKKILGVVPIDNILAYMMMTLWTIVFYEHFVNDKKNKEVSPNFLFGLLLGLSAVAVTLVIYIIQPSFLLQLRYPYFYMGLAAITPTILLAIKKPNMIKKMAITTSYFFVLYLILELFAVDYSYWIYTGDNYIGRITVFGRTFPFEEFFFWMMFYAASLVSYYEIFIDDLR</sequence>
<keyword evidence="1" id="KW-1133">Transmembrane helix</keyword>
<dbReference type="EMBL" id="PFSK01000041">
    <property type="protein sequence ID" value="PJC22180.1"/>
    <property type="molecule type" value="Genomic_DNA"/>
</dbReference>
<evidence type="ECO:0008006" key="4">
    <source>
        <dbReference type="Google" id="ProtNLM"/>
    </source>
</evidence>
<feature type="transmembrane region" description="Helical" evidence="1">
    <location>
        <begin position="35"/>
        <end position="53"/>
    </location>
</feature>
<dbReference type="Proteomes" id="UP000228781">
    <property type="component" value="Unassembled WGS sequence"/>
</dbReference>
<feature type="transmembrane region" description="Helical" evidence="1">
    <location>
        <begin position="171"/>
        <end position="187"/>
    </location>
</feature>
<evidence type="ECO:0000313" key="3">
    <source>
        <dbReference type="Proteomes" id="UP000228781"/>
    </source>
</evidence>
<protein>
    <recommendedName>
        <fullName evidence="4">Lycopene cyclase domain-containing protein</fullName>
    </recommendedName>
</protein>
<feature type="transmembrane region" description="Helical" evidence="1">
    <location>
        <begin position="12"/>
        <end position="29"/>
    </location>
</feature>
<gene>
    <name evidence="2" type="ORF">CO059_02740</name>
</gene>
<keyword evidence="1" id="KW-0472">Membrane</keyword>
<feature type="transmembrane region" description="Helical" evidence="1">
    <location>
        <begin position="199"/>
        <end position="223"/>
    </location>
</feature>
<reference evidence="3" key="1">
    <citation type="submission" date="2017-09" db="EMBL/GenBank/DDBJ databases">
        <title>Depth-based differentiation of microbial function through sediment-hosted aquifers and enrichment of novel symbionts in the deep terrestrial subsurface.</title>
        <authorList>
            <person name="Probst A.J."/>
            <person name="Ladd B."/>
            <person name="Jarett J.K."/>
            <person name="Geller-Mcgrath D.E."/>
            <person name="Sieber C.M.K."/>
            <person name="Emerson J.B."/>
            <person name="Anantharaman K."/>
            <person name="Thomas B.C."/>
            <person name="Malmstrom R."/>
            <person name="Stieglmeier M."/>
            <person name="Klingl A."/>
            <person name="Woyke T."/>
            <person name="Ryan C.M."/>
            <person name="Banfield J.F."/>
        </authorList>
    </citation>
    <scope>NUCLEOTIDE SEQUENCE [LARGE SCALE GENOMIC DNA]</scope>
</reference>
<feature type="transmembrane region" description="Helical" evidence="1">
    <location>
        <begin position="109"/>
        <end position="127"/>
    </location>
</feature>
<organism evidence="2 3">
    <name type="scientific">candidate division WWE3 bacterium CG_4_9_14_0_2_um_filter_48_10</name>
    <dbReference type="NCBI Taxonomy" id="1975078"/>
    <lineage>
        <taxon>Bacteria</taxon>
        <taxon>Katanobacteria</taxon>
    </lineage>
</organism>
<proteinExistence type="predicted"/>
<name>A0A2M8EI67_UNCKA</name>
<dbReference type="AlphaFoldDB" id="A0A2M8EI67"/>
<accession>A0A2M8EI67</accession>
<keyword evidence="1" id="KW-0812">Transmembrane</keyword>
<evidence type="ECO:0000313" key="2">
    <source>
        <dbReference type="EMBL" id="PJC22180.1"/>
    </source>
</evidence>
<feature type="transmembrane region" description="Helical" evidence="1">
    <location>
        <begin position="139"/>
        <end position="159"/>
    </location>
</feature>
<feature type="transmembrane region" description="Helical" evidence="1">
    <location>
        <begin position="65"/>
        <end position="89"/>
    </location>
</feature>